<dbReference type="EMBL" id="HACM01011294">
    <property type="protein sequence ID" value="CRZ11736.1"/>
    <property type="molecule type" value="Transcribed_RNA"/>
</dbReference>
<accession>A0A0H5RDB3</accession>
<keyword evidence="1" id="KW-0175">Coiled coil</keyword>
<feature type="region of interest" description="Disordered" evidence="2">
    <location>
        <begin position="409"/>
        <end position="441"/>
    </location>
</feature>
<feature type="compositionally biased region" description="Basic and acidic residues" evidence="2">
    <location>
        <begin position="298"/>
        <end position="313"/>
    </location>
</feature>
<dbReference type="AlphaFoldDB" id="A0A0H5RDB3"/>
<feature type="compositionally biased region" description="Acidic residues" evidence="2">
    <location>
        <begin position="488"/>
        <end position="497"/>
    </location>
</feature>
<feature type="compositionally biased region" description="Polar residues" evidence="2">
    <location>
        <begin position="411"/>
        <end position="428"/>
    </location>
</feature>
<evidence type="ECO:0000256" key="2">
    <source>
        <dbReference type="SAM" id="MobiDB-lite"/>
    </source>
</evidence>
<proteinExistence type="predicted"/>
<organism evidence="3">
    <name type="scientific">Spongospora subterranea</name>
    <dbReference type="NCBI Taxonomy" id="70186"/>
    <lineage>
        <taxon>Eukaryota</taxon>
        <taxon>Sar</taxon>
        <taxon>Rhizaria</taxon>
        <taxon>Endomyxa</taxon>
        <taxon>Phytomyxea</taxon>
        <taxon>Plasmodiophorida</taxon>
        <taxon>Plasmodiophoridae</taxon>
        <taxon>Spongospora</taxon>
    </lineage>
</organism>
<reference evidence="3" key="1">
    <citation type="submission" date="2015-04" db="EMBL/GenBank/DDBJ databases">
        <title>The genome sequence of the plant pathogenic Rhizarian Plasmodiophora brassicae reveals insights in its biotrophic life cycle and the origin of chitin synthesis.</title>
        <authorList>
            <person name="Schwelm A."/>
            <person name="Fogelqvist J."/>
            <person name="Knaust A."/>
            <person name="Julke S."/>
            <person name="Lilja T."/>
            <person name="Dhandapani V."/>
            <person name="Bonilla-Rosso G."/>
            <person name="Karlsson M."/>
            <person name="Shevchenko A."/>
            <person name="Choi S.R."/>
            <person name="Kim H.G."/>
            <person name="Park J.Y."/>
            <person name="Lim Y.P."/>
            <person name="Ludwig-Muller J."/>
            <person name="Dixelius C."/>
        </authorList>
    </citation>
    <scope>NUCLEOTIDE SEQUENCE</scope>
    <source>
        <tissue evidence="3">Potato root galls</tissue>
    </source>
</reference>
<feature type="coiled-coil region" evidence="1">
    <location>
        <begin position="222"/>
        <end position="249"/>
    </location>
</feature>
<name>A0A0H5RDB3_9EUKA</name>
<protein>
    <submittedName>
        <fullName evidence="3">Uncharacterized protein</fullName>
    </submittedName>
</protein>
<sequence>MSSNEVWSLRRQRKLESIQYRFLQRFGVDSLQSHQAEEYFLAHPDFIDSVLATPSNIAADLVWARIQAELDASLIHADSVPVEPFCREIDTNEDSGKQPERMWDRWKPENDQTNVEIDEWSQVIECQRNFADAQAERLREEERRKRHLVGSELLRQMQTNEERLRKSREETSSDLRQIKEGMERSFRAEQQSRRDAAERKAKIQADMTQMLETKSMQKQLQREAAMNEEKNLLKQCHKKERELRKSEAMQKAKQREAFVILARQNDEMNASKERARSSARAEDVERIRAYERNENLLRQKESERKRMRQEKQTQSEAIGQIAQQQRQDEIAAEMKKIQYYQQLKEQKQDEQIRREKQRHNERAEQCKTENFKLLKEKEARLRLQKEEILNERQVQGDIQTQYQQELRDSQSKLVQRQSVNRESLMQQIDDNRRRSSNAMTEVERQINSRYLRAFANGELDQDMIVPMPIDRVRDLRPTRSAIDKLDYSDSDSDEDHQADDGSNRDLPARGYGKDVHDERSVEDVGKSSHRKPSSSKTVETRSRSTSMTLPAKWQIEQSEAGKDQIQQKISPLSKVNYQNRLIHAPFATESDRNINSALEQLRDGQ</sequence>
<evidence type="ECO:0000256" key="1">
    <source>
        <dbReference type="SAM" id="Coils"/>
    </source>
</evidence>
<feature type="compositionally biased region" description="Basic and acidic residues" evidence="2">
    <location>
        <begin position="160"/>
        <end position="197"/>
    </location>
</feature>
<feature type="compositionally biased region" description="Basic and acidic residues" evidence="2">
    <location>
        <begin position="498"/>
        <end position="526"/>
    </location>
</feature>
<feature type="region of interest" description="Disordered" evidence="2">
    <location>
        <begin position="298"/>
        <end position="321"/>
    </location>
</feature>
<evidence type="ECO:0000313" key="3">
    <source>
        <dbReference type="EMBL" id="CRZ11736.1"/>
    </source>
</evidence>
<feature type="region of interest" description="Disordered" evidence="2">
    <location>
        <begin position="345"/>
        <end position="364"/>
    </location>
</feature>
<feature type="region of interest" description="Disordered" evidence="2">
    <location>
        <begin position="157"/>
        <end position="197"/>
    </location>
</feature>
<feature type="region of interest" description="Disordered" evidence="2">
    <location>
        <begin position="483"/>
        <end position="552"/>
    </location>
</feature>